<gene>
    <name evidence="1" type="ORF">D5086_012253</name>
</gene>
<evidence type="ECO:0000313" key="1">
    <source>
        <dbReference type="EMBL" id="KAL3585386.1"/>
    </source>
</evidence>
<reference evidence="1 2" key="1">
    <citation type="journal article" date="2024" name="Plant Biotechnol. J.">
        <title>Genome and CRISPR/Cas9 system of a widespread forest tree (Populus alba) in the world.</title>
        <authorList>
            <person name="Liu Y.J."/>
            <person name="Jiang P.F."/>
            <person name="Han X.M."/>
            <person name="Li X.Y."/>
            <person name="Wang H.M."/>
            <person name="Wang Y.J."/>
            <person name="Wang X.X."/>
            <person name="Zeng Q.Y."/>
        </authorList>
    </citation>
    <scope>NUCLEOTIDE SEQUENCE [LARGE SCALE GENOMIC DNA]</scope>
    <source>
        <strain evidence="2">cv. PAL-ZL1</strain>
    </source>
</reference>
<dbReference type="Proteomes" id="UP000309997">
    <property type="component" value="Unassembled WGS sequence"/>
</dbReference>
<protein>
    <submittedName>
        <fullName evidence="1">Uncharacterized protein</fullName>
    </submittedName>
</protein>
<evidence type="ECO:0000313" key="2">
    <source>
        <dbReference type="Proteomes" id="UP000309997"/>
    </source>
</evidence>
<comment type="caution">
    <text evidence="1">The sequence shown here is derived from an EMBL/GenBank/DDBJ whole genome shotgun (WGS) entry which is preliminary data.</text>
</comment>
<name>A0ACC4C2C1_POPAL</name>
<organism evidence="1 2">
    <name type="scientific">Populus alba</name>
    <name type="common">White poplar</name>
    <dbReference type="NCBI Taxonomy" id="43335"/>
    <lineage>
        <taxon>Eukaryota</taxon>
        <taxon>Viridiplantae</taxon>
        <taxon>Streptophyta</taxon>
        <taxon>Embryophyta</taxon>
        <taxon>Tracheophyta</taxon>
        <taxon>Spermatophyta</taxon>
        <taxon>Magnoliopsida</taxon>
        <taxon>eudicotyledons</taxon>
        <taxon>Gunneridae</taxon>
        <taxon>Pentapetalae</taxon>
        <taxon>rosids</taxon>
        <taxon>fabids</taxon>
        <taxon>Malpighiales</taxon>
        <taxon>Salicaceae</taxon>
        <taxon>Saliceae</taxon>
        <taxon>Populus</taxon>
    </lineage>
</organism>
<sequence>MRNVAGLLVILTLTGLPIILQEIHGGLEDKGLEIFDEMVEGNDEVEAEIEHYGRMEDVRNVRELMMEKASCDGGDWKKLD</sequence>
<accession>A0ACC4C2C1</accession>
<proteinExistence type="predicted"/>
<dbReference type="EMBL" id="RCHU02000006">
    <property type="protein sequence ID" value="KAL3585386.1"/>
    <property type="molecule type" value="Genomic_DNA"/>
</dbReference>
<keyword evidence="2" id="KW-1185">Reference proteome</keyword>